<evidence type="ECO:0000313" key="8">
    <source>
        <dbReference type="EMBL" id="VAV82818.1"/>
    </source>
</evidence>
<dbReference type="InterPro" id="IPR045062">
    <property type="entry name" value="Cyt_c_biogenesis_CcsA/CcmC"/>
</dbReference>
<dbReference type="PANTHER" id="PTHR30071:SF1">
    <property type="entry name" value="CYTOCHROME B_B6 PROTEIN-RELATED"/>
    <property type="match status" value="1"/>
</dbReference>
<evidence type="ECO:0000256" key="6">
    <source>
        <dbReference type="SAM" id="Phobius"/>
    </source>
</evidence>
<comment type="subcellular location">
    <subcellularLocation>
        <location evidence="1">Membrane</location>
        <topology evidence="1">Multi-pass membrane protein</topology>
    </subcellularLocation>
</comment>
<dbReference type="AlphaFoldDB" id="A0A3B0R4J7"/>
<sequence>MSNIFFHITAAAYFVATLVFIAYLVKHSVGLVRAGRYILYGGFVAHSLTLVLRLIEAGHAPVASLHESLTLYAWLTVAVYVVLLFKYRMEVLGAFVAPFALLLTVTASLLPSEIVPLAPLLESYWLPVHVVLAFLGNTFFALACIAGIMYLIQDRYLKKHKIKGLYFILPSLEVLDDLGYKCLTYGFSFLTLAIISGAIWSDYSLGTYWSWGARQDWSLITWILYAALLHGRLTTGWRGRKSAIFSVAAFAILLGSFFIIYFIVGASHGLVK</sequence>
<feature type="domain" description="Cytochrome c assembly protein" evidence="7">
    <location>
        <begin position="64"/>
        <end position="264"/>
    </location>
</feature>
<feature type="transmembrane region" description="Helical" evidence="6">
    <location>
        <begin position="6"/>
        <end position="25"/>
    </location>
</feature>
<evidence type="ECO:0000256" key="4">
    <source>
        <dbReference type="ARBA" id="ARBA00022989"/>
    </source>
</evidence>
<name>A0A3B0R4J7_9ZZZZ</name>
<organism evidence="8">
    <name type="scientific">hydrothermal vent metagenome</name>
    <dbReference type="NCBI Taxonomy" id="652676"/>
    <lineage>
        <taxon>unclassified sequences</taxon>
        <taxon>metagenomes</taxon>
        <taxon>ecological metagenomes</taxon>
    </lineage>
</organism>
<feature type="transmembrane region" description="Helical" evidence="6">
    <location>
        <begin position="212"/>
        <end position="231"/>
    </location>
</feature>
<dbReference type="InterPro" id="IPR002541">
    <property type="entry name" value="Cyt_c_assembly"/>
</dbReference>
<protein>
    <submittedName>
        <fullName evidence="8">HemX protein, negative effector of steady-state concentration of glutamyl-tRNA reductase</fullName>
    </submittedName>
</protein>
<dbReference type="PANTHER" id="PTHR30071">
    <property type="entry name" value="HEME EXPORTER PROTEIN C"/>
    <property type="match status" value="1"/>
</dbReference>
<proteinExistence type="predicted"/>
<feature type="transmembrane region" description="Helical" evidence="6">
    <location>
        <begin position="182"/>
        <end position="200"/>
    </location>
</feature>
<dbReference type="EMBL" id="UOEA01000028">
    <property type="protein sequence ID" value="VAV82818.1"/>
    <property type="molecule type" value="Genomic_DNA"/>
</dbReference>
<keyword evidence="3" id="KW-0201">Cytochrome c-type biogenesis</keyword>
<evidence type="ECO:0000256" key="3">
    <source>
        <dbReference type="ARBA" id="ARBA00022748"/>
    </source>
</evidence>
<keyword evidence="5 6" id="KW-0472">Membrane</keyword>
<evidence type="ECO:0000259" key="7">
    <source>
        <dbReference type="Pfam" id="PF01578"/>
    </source>
</evidence>
<feature type="transmembrane region" description="Helical" evidence="6">
    <location>
        <begin position="130"/>
        <end position="152"/>
    </location>
</feature>
<evidence type="ECO:0000256" key="2">
    <source>
        <dbReference type="ARBA" id="ARBA00022692"/>
    </source>
</evidence>
<dbReference type="GO" id="GO:0005886">
    <property type="term" value="C:plasma membrane"/>
    <property type="evidence" value="ECO:0007669"/>
    <property type="project" value="TreeGrafter"/>
</dbReference>
<gene>
    <name evidence="8" type="ORF">MNBD_DELTA01-1774</name>
</gene>
<dbReference type="GO" id="GO:0020037">
    <property type="term" value="F:heme binding"/>
    <property type="evidence" value="ECO:0007669"/>
    <property type="project" value="InterPro"/>
</dbReference>
<evidence type="ECO:0000256" key="1">
    <source>
        <dbReference type="ARBA" id="ARBA00004141"/>
    </source>
</evidence>
<feature type="transmembrane region" description="Helical" evidence="6">
    <location>
        <begin position="243"/>
        <end position="264"/>
    </location>
</feature>
<accession>A0A3B0R4J7</accession>
<dbReference type="GO" id="GO:0017004">
    <property type="term" value="P:cytochrome complex assembly"/>
    <property type="evidence" value="ECO:0007669"/>
    <property type="project" value="UniProtKB-KW"/>
</dbReference>
<evidence type="ECO:0000256" key="5">
    <source>
        <dbReference type="ARBA" id="ARBA00023136"/>
    </source>
</evidence>
<feature type="transmembrane region" description="Helical" evidence="6">
    <location>
        <begin position="37"/>
        <end position="55"/>
    </location>
</feature>
<reference evidence="8" key="1">
    <citation type="submission" date="2018-06" db="EMBL/GenBank/DDBJ databases">
        <authorList>
            <person name="Zhirakovskaya E."/>
        </authorList>
    </citation>
    <scope>NUCLEOTIDE SEQUENCE</scope>
</reference>
<feature type="transmembrane region" description="Helical" evidence="6">
    <location>
        <begin position="67"/>
        <end position="85"/>
    </location>
</feature>
<dbReference type="NCBIfam" id="TIGR03144">
    <property type="entry name" value="cytochr_II_ccsB"/>
    <property type="match status" value="1"/>
</dbReference>
<keyword evidence="4 6" id="KW-1133">Transmembrane helix</keyword>
<dbReference type="InterPro" id="IPR017562">
    <property type="entry name" value="Cyt_c_biogenesis_CcsA"/>
</dbReference>
<dbReference type="Pfam" id="PF01578">
    <property type="entry name" value="Cytochrom_C_asm"/>
    <property type="match status" value="1"/>
</dbReference>
<keyword evidence="2 6" id="KW-0812">Transmembrane</keyword>
<feature type="transmembrane region" description="Helical" evidence="6">
    <location>
        <begin position="92"/>
        <end position="110"/>
    </location>
</feature>